<reference evidence="3" key="1">
    <citation type="submission" date="2022-02" db="EMBL/GenBank/DDBJ databases">
        <authorList>
            <person name="Henning P.M."/>
            <person name="McCubbin A.G."/>
            <person name="Shore J.S."/>
        </authorList>
    </citation>
    <scope>NUCLEOTIDE SEQUENCE</scope>
    <source>
        <strain evidence="3">F60SS</strain>
        <tissue evidence="3">Leaves</tissue>
    </source>
</reference>
<name>A0A9Q0JF63_9ROSI</name>
<dbReference type="SUPFAM" id="SSF49503">
    <property type="entry name" value="Cupredoxins"/>
    <property type="match status" value="1"/>
</dbReference>
<organism evidence="3 4">
    <name type="scientific">Turnera subulata</name>
    <dbReference type="NCBI Taxonomy" id="218843"/>
    <lineage>
        <taxon>Eukaryota</taxon>
        <taxon>Viridiplantae</taxon>
        <taxon>Streptophyta</taxon>
        <taxon>Embryophyta</taxon>
        <taxon>Tracheophyta</taxon>
        <taxon>Spermatophyta</taxon>
        <taxon>Magnoliopsida</taxon>
        <taxon>eudicotyledons</taxon>
        <taxon>Gunneridae</taxon>
        <taxon>Pentapetalae</taxon>
        <taxon>rosids</taxon>
        <taxon>fabids</taxon>
        <taxon>Malpighiales</taxon>
        <taxon>Passifloraceae</taxon>
        <taxon>Turnera</taxon>
    </lineage>
</organism>
<dbReference type="Proteomes" id="UP001141552">
    <property type="component" value="Unassembled WGS sequence"/>
</dbReference>
<protein>
    <recommendedName>
        <fullName evidence="2">Phytocyanin domain-containing protein</fullName>
    </recommendedName>
</protein>
<feature type="non-terminal residue" evidence="3">
    <location>
        <position position="221"/>
    </location>
</feature>
<dbReference type="AlphaFoldDB" id="A0A9Q0JF63"/>
<feature type="non-terminal residue" evidence="3">
    <location>
        <position position="1"/>
    </location>
</feature>
<proteinExistence type="predicted"/>
<sequence length="221" mass="24414">SRQQAAMAVGAASIAHLTVIIVLLVTTVAAASEDDTLTEHHIEWIFNYTTNSSAYNYSSIVAPQTFYQSESIIFEMRPNVSLIRTSNKTTYDSCSTKNASWGDDTFRYKPYNSWSDPVLVILEGTGLTYFFSTVDDGFQCRHGMAFQILVHPRPDPVPPPPYIEPRIIHQPPPPGTDDWKFLSPLPPVNIPSGESREKENGGVKFGVSMQVVASAILFAVS</sequence>
<dbReference type="Pfam" id="PF02298">
    <property type="entry name" value="Cu_bind_like"/>
    <property type="match status" value="1"/>
</dbReference>
<dbReference type="GO" id="GO:0009055">
    <property type="term" value="F:electron transfer activity"/>
    <property type="evidence" value="ECO:0007669"/>
    <property type="project" value="InterPro"/>
</dbReference>
<comment type="caution">
    <text evidence="3">The sequence shown here is derived from an EMBL/GenBank/DDBJ whole genome shotgun (WGS) entry which is preliminary data.</text>
</comment>
<accession>A0A9Q0JF63</accession>
<dbReference type="EMBL" id="JAKUCV010003566">
    <property type="protein sequence ID" value="KAJ4838380.1"/>
    <property type="molecule type" value="Genomic_DNA"/>
</dbReference>
<dbReference type="Gene3D" id="2.60.40.420">
    <property type="entry name" value="Cupredoxins - blue copper proteins"/>
    <property type="match status" value="1"/>
</dbReference>
<keyword evidence="4" id="KW-1185">Reference proteome</keyword>
<feature type="chain" id="PRO_5040287059" description="Phytocyanin domain-containing protein" evidence="1">
    <location>
        <begin position="31"/>
        <end position="221"/>
    </location>
</feature>
<feature type="signal peptide" evidence="1">
    <location>
        <begin position="1"/>
        <end position="30"/>
    </location>
</feature>
<gene>
    <name evidence="3" type="ORF">Tsubulata_020528</name>
</gene>
<dbReference type="InterPro" id="IPR003245">
    <property type="entry name" value="Phytocyanin_dom"/>
</dbReference>
<keyword evidence="1" id="KW-0732">Signal</keyword>
<reference evidence="3" key="2">
    <citation type="journal article" date="2023" name="Plants (Basel)">
        <title>Annotation of the Turnera subulata (Passifloraceae) Draft Genome Reveals the S-Locus Evolved after the Divergence of Turneroideae from Passifloroideae in a Stepwise Manner.</title>
        <authorList>
            <person name="Henning P.M."/>
            <person name="Roalson E.H."/>
            <person name="Mir W."/>
            <person name="McCubbin A.G."/>
            <person name="Shore J.S."/>
        </authorList>
    </citation>
    <scope>NUCLEOTIDE SEQUENCE</scope>
    <source>
        <strain evidence="3">F60SS</strain>
    </source>
</reference>
<dbReference type="InterPro" id="IPR008972">
    <property type="entry name" value="Cupredoxin"/>
</dbReference>
<feature type="domain" description="Phytocyanin" evidence="2">
    <location>
        <begin position="38"/>
        <end position="152"/>
    </location>
</feature>
<evidence type="ECO:0000313" key="3">
    <source>
        <dbReference type="EMBL" id="KAJ4838380.1"/>
    </source>
</evidence>
<evidence type="ECO:0000313" key="4">
    <source>
        <dbReference type="Proteomes" id="UP001141552"/>
    </source>
</evidence>
<evidence type="ECO:0000259" key="2">
    <source>
        <dbReference type="PROSITE" id="PS51485"/>
    </source>
</evidence>
<evidence type="ECO:0000256" key="1">
    <source>
        <dbReference type="SAM" id="SignalP"/>
    </source>
</evidence>
<dbReference type="OrthoDB" id="688954at2759"/>
<dbReference type="PROSITE" id="PS51485">
    <property type="entry name" value="PHYTOCYANIN"/>
    <property type="match status" value="1"/>
</dbReference>